<evidence type="ECO:0000313" key="2">
    <source>
        <dbReference type="Proteomes" id="UP001449657"/>
    </source>
</evidence>
<accession>A0ABZ2Z870</accession>
<organism evidence="1 2">
    <name type="scientific">Chitinophaga caseinilytica</name>
    <dbReference type="NCBI Taxonomy" id="2267521"/>
    <lineage>
        <taxon>Bacteria</taxon>
        <taxon>Pseudomonadati</taxon>
        <taxon>Bacteroidota</taxon>
        <taxon>Chitinophagia</taxon>
        <taxon>Chitinophagales</taxon>
        <taxon>Chitinophagaceae</taxon>
        <taxon>Chitinophaga</taxon>
    </lineage>
</organism>
<reference evidence="1 2" key="1">
    <citation type="submission" date="2024-03" db="EMBL/GenBank/DDBJ databases">
        <title>Chitinophaga caseinilytica sp. nov., a casein hydrolysing bacterium isolated from forest soil.</title>
        <authorList>
            <person name="Lee D.S."/>
            <person name="Han D.M."/>
            <person name="Baek J.H."/>
            <person name="Choi D.G."/>
            <person name="Jeon J.H."/>
            <person name="Jeon C.O."/>
        </authorList>
    </citation>
    <scope>NUCLEOTIDE SEQUENCE [LARGE SCALE GENOMIC DNA]</scope>
    <source>
        <strain evidence="1 2">KACC 19118</strain>
    </source>
</reference>
<gene>
    <name evidence="1" type="ORF">WJU22_09540</name>
</gene>
<sequence>MQRLHLETLLFFQKKFSITFKIVIASMCEKFMQKFIETLIASQAGIQQAMNIIVQKTEELKKTYPVESRSCTYEGRFDDIENQFDLIHTRFNLIEIRLKPIEDRLFRIEAALEKTS</sequence>
<keyword evidence="2" id="KW-1185">Reference proteome</keyword>
<dbReference type="RefSeq" id="WP_341843011.1">
    <property type="nucleotide sequence ID" value="NZ_CP149792.1"/>
</dbReference>
<evidence type="ECO:0000313" key="1">
    <source>
        <dbReference type="EMBL" id="WZN48418.1"/>
    </source>
</evidence>
<dbReference type="Proteomes" id="UP001449657">
    <property type="component" value="Chromosome"/>
</dbReference>
<name>A0ABZ2Z870_9BACT</name>
<protein>
    <submittedName>
        <fullName evidence="1">Uncharacterized protein</fullName>
    </submittedName>
</protein>
<proteinExistence type="predicted"/>
<dbReference type="EMBL" id="CP150096">
    <property type="protein sequence ID" value="WZN48418.1"/>
    <property type="molecule type" value="Genomic_DNA"/>
</dbReference>